<evidence type="ECO:0000313" key="15">
    <source>
        <dbReference type="Proteomes" id="UP001152888"/>
    </source>
</evidence>
<keyword evidence="3 10" id="KW-0813">Transport</keyword>
<dbReference type="InterPro" id="IPR039529">
    <property type="entry name" value="PGAP1/BST1"/>
</dbReference>
<reference evidence="14" key="1">
    <citation type="submission" date="2022-03" db="EMBL/GenBank/DDBJ databases">
        <authorList>
            <person name="Sayadi A."/>
        </authorList>
    </citation>
    <scope>NUCLEOTIDE SEQUENCE</scope>
</reference>
<keyword evidence="15" id="KW-1185">Reference proteome</keyword>
<dbReference type="SUPFAM" id="SSF53474">
    <property type="entry name" value="alpha/beta-Hydrolases"/>
    <property type="match status" value="1"/>
</dbReference>
<keyword evidence="7 10" id="KW-0653">Protein transport</keyword>
<dbReference type="InterPro" id="IPR029058">
    <property type="entry name" value="AB_hydrolase_fold"/>
</dbReference>
<evidence type="ECO:0000259" key="12">
    <source>
        <dbReference type="Pfam" id="PF07819"/>
    </source>
</evidence>
<feature type="domain" description="GPI inositol-deacylase PGAP1-like alpha/beta" evidence="12">
    <location>
        <begin position="77"/>
        <end position="284"/>
    </location>
</feature>
<feature type="compositionally biased region" description="Basic and acidic residues" evidence="11">
    <location>
        <begin position="872"/>
        <end position="891"/>
    </location>
</feature>
<dbReference type="Pfam" id="PF07819">
    <property type="entry name" value="PGAP1"/>
    <property type="match status" value="1"/>
</dbReference>
<accession>A0A9P0LKW0</accession>
<evidence type="ECO:0000256" key="7">
    <source>
        <dbReference type="ARBA" id="ARBA00022927"/>
    </source>
</evidence>
<dbReference type="EMBL" id="CAKOFQ010007263">
    <property type="protein sequence ID" value="CAH1996625.1"/>
    <property type="molecule type" value="Genomic_DNA"/>
</dbReference>
<evidence type="ECO:0000256" key="3">
    <source>
        <dbReference type="ARBA" id="ARBA00022448"/>
    </source>
</evidence>
<dbReference type="InterPro" id="IPR012908">
    <property type="entry name" value="PGAP1-ab_dom-like"/>
</dbReference>
<evidence type="ECO:0000256" key="6">
    <source>
        <dbReference type="ARBA" id="ARBA00022824"/>
    </source>
</evidence>
<comment type="similarity">
    <text evidence="2 10">Belongs to the GPI inositol-deacylase family.</text>
</comment>
<evidence type="ECO:0000256" key="9">
    <source>
        <dbReference type="ARBA" id="ARBA00023136"/>
    </source>
</evidence>
<evidence type="ECO:0000256" key="8">
    <source>
        <dbReference type="ARBA" id="ARBA00022989"/>
    </source>
</evidence>
<proteinExistence type="inferred from homology"/>
<dbReference type="GO" id="GO:0050185">
    <property type="term" value="F:phosphatidylinositol deacylase activity"/>
    <property type="evidence" value="ECO:0007669"/>
    <property type="project" value="TreeGrafter"/>
</dbReference>
<feature type="compositionally biased region" description="Basic and acidic residues" evidence="11">
    <location>
        <begin position="1058"/>
        <end position="1073"/>
    </location>
</feature>
<dbReference type="EC" id="3.1.-.-" evidence="10"/>
<keyword evidence="8 10" id="KW-1133">Transmembrane helix</keyword>
<dbReference type="OrthoDB" id="348976at2759"/>
<comment type="caution">
    <text evidence="10">Lacks conserved residue(s) required for the propagation of feature annotation.</text>
</comment>
<evidence type="ECO:0000259" key="13">
    <source>
        <dbReference type="Pfam" id="PF25140"/>
    </source>
</evidence>
<dbReference type="Proteomes" id="UP001152888">
    <property type="component" value="Unassembled WGS sequence"/>
</dbReference>
<evidence type="ECO:0000313" key="14">
    <source>
        <dbReference type="EMBL" id="CAH1996625.1"/>
    </source>
</evidence>
<feature type="region of interest" description="Disordered" evidence="11">
    <location>
        <begin position="1051"/>
        <end position="1073"/>
    </location>
</feature>
<protein>
    <recommendedName>
        <fullName evidence="10">GPI inositol-deacylase</fullName>
        <ecNumber evidence="10">3.1.-.-</ecNumber>
    </recommendedName>
</protein>
<dbReference type="PANTHER" id="PTHR15495">
    <property type="entry name" value="NEGATIVE REGULATOR OF VESICLE FORMATION-RELATED"/>
    <property type="match status" value="1"/>
</dbReference>
<keyword evidence="5 10" id="KW-0378">Hydrolase</keyword>
<dbReference type="Pfam" id="PF24660">
    <property type="entry name" value="PGAP1_3rd"/>
    <property type="match status" value="1"/>
</dbReference>
<feature type="transmembrane region" description="Helical" evidence="10">
    <location>
        <begin position="590"/>
        <end position="607"/>
    </location>
</feature>
<feature type="region of interest" description="Disordered" evidence="11">
    <location>
        <begin position="810"/>
        <end position="891"/>
    </location>
</feature>
<dbReference type="PANTHER" id="PTHR15495:SF7">
    <property type="entry name" value="GPI INOSITOL-DEACYLASE"/>
    <property type="match status" value="1"/>
</dbReference>
<keyword evidence="6 10" id="KW-0256">Endoplasmic reticulum</keyword>
<comment type="subcellular location">
    <subcellularLocation>
        <location evidence="1">Endoplasmic reticulum membrane</location>
        <topology evidence="1">Multi-pass membrane protein</topology>
    </subcellularLocation>
</comment>
<feature type="domain" description="GPI inositol-deacylase transmembrane" evidence="13">
    <location>
        <begin position="931"/>
        <end position="1038"/>
    </location>
</feature>
<dbReference type="GO" id="GO:0015031">
    <property type="term" value="P:protein transport"/>
    <property type="evidence" value="ECO:0007669"/>
    <property type="project" value="UniProtKB-KW"/>
</dbReference>
<keyword evidence="4 10" id="KW-0812">Transmembrane</keyword>
<evidence type="ECO:0000256" key="1">
    <source>
        <dbReference type="ARBA" id="ARBA00004477"/>
    </source>
</evidence>
<feature type="compositionally biased region" description="Polar residues" evidence="11">
    <location>
        <begin position="824"/>
        <end position="849"/>
    </location>
</feature>
<dbReference type="AlphaFoldDB" id="A0A9P0LKW0"/>
<comment type="caution">
    <text evidence="14">The sequence shown here is derived from an EMBL/GenBank/DDBJ whole genome shotgun (WGS) entry which is preliminary data.</text>
</comment>
<feature type="transmembrane region" description="Helical" evidence="10">
    <location>
        <begin position="675"/>
        <end position="698"/>
    </location>
</feature>
<name>A0A9P0LKW0_ACAOB</name>
<organism evidence="14 15">
    <name type="scientific">Acanthoscelides obtectus</name>
    <name type="common">Bean weevil</name>
    <name type="synonym">Bruchus obtectus</name>
    <dbReference type="NCBI Taxonomy" id="200917"/>
    <lineage>
        <taxon>Eukaryota</taxon>
        <taxon>Metazoa</taxon>
        <taxon>Ecdysozoa</taxon>
        <taxon>Arthropoda</taxon>
        <taxon>Hexapoda</taxon>
        <taxon>Insecta</taxon>
        <taxon>Pterygota</taxon>
        <taxon>Neoptera</taxon>
        <taxon>Endopterygota</taxon>
        <taxon>Coleoptera</taxon>
        <taxon>Polyphaga</taxon>
        <taxon>Cucujiformia</taxon>
        <taxon>Chrysomeloidea</taxon>
        <taxon>Chrysomelidae</taxon>
        <taxon>Bruchinae</taxon>
        <taxon>Bruchini</taxon>
        <taxon>Acanthoscelides</taxon>
    </lineage>
</organism>
<evidence type="ECO:0000256" key="5">
    <source>
        <dbReference type="ARBA" id="ARBA00022801"/>
    </source>
</evidence>
<feature type="transmembrane region" description="Helical" evidence="10">
    <location>
        <begin position="735"/>
        <end position="762"/>
    </location>
</feature>
<dbReference type="InterPro" id="IPR056824">
    <property type="entry name" value="PGAP1_TMD"/>
</dbReference>
<feature type="transmembrane region" description="Helical" evidence="10">
    <location>
        <begin position="1007"/>
        <end position="1025"/>
    </location>
</feature>
<dbReference type="GO" id="GO:0006505">
    <property type="term" value="P:GPI anchor metabolic process"/>
    <property type="evidence" value="ECO:0007669"/>
    <property type="project" value="TreeGrafter"/>
</dbReference>
<sequence>MGKLSAFLLICFIFTFGYGIGLINFITDFEDKCEMTYIYEYPQFVRVSHHLDEKFPKYALFAYSEGRFTSEVRNMHFTGIPVLFIPGNAGSHKQVRSLSSIALRKMLSNGIPYHFDYFTLDLNGELSGVYGPLLFDQLEYVNSSLYRILDLYKGNDNKPESVVLIGHSMGGVIAVKLACQISNPSLISVLITLASPLSRPPIFLDYHTKKFYDEGLIAPEETSLISLSGGYNDFLIPSFLNNLKSSKSLYAVTTTIPRAWVEANHVQILWCKQVVLTITRALFDIVSVKKKQISNSTTYRDKVFHHHLIDNSGINIRYWNSYEALVHINHKGQWIENIQKQYSVKHLQGVREAHWYMVKMNSLPGYEMVSVLAINLETVDWVFVCNAYVPKGPSKVCVEGYHLTQYSHMAPSVKYKRRYLQMNMYELRRNYSEATHIVFRVLPTNEPIIFHVDTYDNNERNISVELPKWWSFENRVIIHNTAENAVHYNLILPQLEHIIQYYQLYIHPTYCSKDYHHASASLIVPWSHETYHSYVTNVDKKPANIRLYSSKPAYAKDLSAYIRIILEPSCSYRISIRPSISGSLGQLARVYSPLLLTNVAVIILMSLRHQLRCLENNVHCSILFVALEEGAKPYFVLTITKMLLQVSKMLLPSYAPQPDMFYLINEGTDFFWLPLVLYLCSVGIVFLMGIGLAVSLVALESTVHKSALKLLARSISFNVSWSDYLMTGLHKVPLIVVVTLILLCLSTCGSLALCLGCLFYFLRLTQMSQDYVEEVVWHFAKNIARQIKNKLFRQKENACDGAIKTPLRITDPNVDEDKQENDKQLSIQQSVEQSVKTEATKVSETVNKNTETDDEHNTVEKDEAEQAAENNIENKNKNHGESCNKEKFSDRDKQVVLKNEEDLQVAVGGTKDTENDNDRNRNKEKEGKLLAGYSAIFFHSTIFLLWLIIALINIPAVMTWARNFQFNKTLTPDDSFIPGIVLSACAFPLWQFELPNSNRKWLDKLQLFLLAVAVISLLFATISVYRLNYLLTATIAVITLQQLLAPKIETSDNDGNEEDTHRTKYESVKAKLE</sequence>
<feature type="transmembrane region" description="Helical" evidence="10">
    <location>
        <begin position="929"/>
        <end position="956"/>
    </location>
</feature>
<evidence type="ECO:0000256" key="10">
    <source>
        <dbReference type="RuleBase" id="RU365011"/>
    </source>
</evidence>
<evidence type="ECO:0000256" key="4">
    <source>
        <dbReference type="ARBA" id="ARBA00022692"/>
    </source>
</evidence>
<gene>
    <name evidence="14" type="ORF">ACAOBT_LOCUS23296</name>
</gene>
<dbReference type="GO" id="GO:0005789">
    <property type="term" value="C:endoplasmic reticulum membrane"/>
    <property type="evidence" value="ECO:0007669"/>
    <property type="project" value="UniProtKB-SubCell"/>
</dbReference>
<evidence type="ECO:0000256" key="11">
    <source>
        <dbReference type="SAM" id="MobiDB-lite"/>
    </source>
</evidence>
<dbReference type="GO" id="GO:0006888">
    <property type="term" value="P:endoplasmic reticulum to Golgi vesicle-mediated transport"/>
    <property type="evidence" value="ECO:0007669"/>
    <property type="project" value="TreeGrafter"/>
</dbReference>
<keyword evidence="9 10" id="KW-0472">Membrane</keyword>
<dbReference type="Gene3D" id="3.40.50.1820">
    <property type="entry name" value="alpha/beta hydrolase"/>
    <property type="match status" value="1"/>
</dbReference>
<dbReference type="Pfam" id="PF25140">
    <property type="entry name" value="PGAP1_TMD"/>
    <property type="match status" value="1"/>
</dbReference>
<evidence type="ECO:0000256" key="2">
    <source>
        <dbReference type="ARBA" id="ARBA00006931"/>
    </source>
</evidence>
<comment type="function">
    <text evidence="10">Involved in inositol deacylation of GPI-anchored proteins which plays important roles in the quality control and ER-associated degradation of GPI-anchored proteins.</text>
</comment>